<dbReference type="InParanoid" id="A0A0D2AJL9"/>
<evidence type="ECO:0000256" key="11">
    <source>
        <dbReference type="RuleBase" id="RU000586"/>
    </source>
</evidence>
<feature type="compositionally biased region" description="Acidic residues" evidence="13">
    <location>
        <begin position="22"/>
        <end position="34"/>
    </location>
</feature>
<evidence type="ECO:0000256" key="13">
    <source>
        <dbReference type="SAM" id="MobiDB-lite"/>
    </source>
</evidence>
<dbReference type="Pfam" id="PF01233">
    <property type="entry name" value="NMT"/>
    <property type="match status" value="1"/>
</dbReference>
<dbReference type="EMBL" id="KN847533">
    <property type="protein sequence ID" value="KIW07068.1"/>
    <property type="molecule type" value="Genomic_DNA"/>
</dbReference>
<name>A0A0D2AJL9_9PEZI</name>
<keyword evidence="8 11" id="KW-0808">Transferase</keyword>
<dbReference type="PANTHER" id="PTHR11377">
    <property type="entry name" value="N-MYRISTOYL TRANSFERASE"/>
    <property type="match status" value="1"/>
</dbReference>
<dbReference type="InterPro" id="IPR022676">
    <property type="entry name" value="NMT_N"/>
</dbReference>
<dbReference type="AlphaFoldDB" id="A0A0D2AJL9"/>
<evidence type="ECO:0000256" key="8">
    <source>
        <dbReference type="ARBA" id="ARBA00022679"/>
    </source>
</evidence>
<comment type="similarity">
    <text evidence="3 12">Belongs to the NMT family.</text>
</comment>
<feature type="compositionally biased region" description="Basic and acidic residues" evidence="13">
    <location>
        <begin position="1"/>
        <end position="10"/>
    </location>
</feature>
<reference evidence="16 17" key="1">
    <citation type="submission" date="2015-01" db="EMBL/GenBank/DDBJ databases">
        <title>The Genome Sequence of Ochroconis gallopava CBS43764.</title>
        <authorList>
            <consortium name="The Broad Institute Genomics Platform"/>
            <person name="Cuomo C."/>
            <person name="de Hoog S."/>
            <person name="Gorbushina A."/>
            <person name="Stielow B."/>
            <person name="Teixiera M."/>
            <person name="Abouelleil A."/>
            <person name="Chapman S.B."/>
            <person name="Priest M."/>
            <person name="Young S.K."/>
            <person name="Wortman J."/>
            <person name="Nusbaum C."/>
            <person name="Birren B."/>
        </authorList>
    </citation>
    <scope>NUCLEOTIDE SEQUENCE [LARGE SCALE GENOMIC DNA]</scope>
    <source>
        <strain evidence="16 17">CBS 43764</strain>
    </source>
</reference>
<dbReference type="InterPro" id="IPR016181">
    <property type="entry name" value="Acyl_CoA_acyltransferase"/>
</dbReference>
<keyword evidence="7" id="KW-0963">Cytoplasm</keyword>
<feature type="compositionally biased region" description="Basic residues" evidence="13">
    <location>
        <begin position="45"/>
        <end position="56"/>
    </location>
</feature>
<evidence type="ECO:0000256" key="1">
    <source>
        <dbReference type="ARBA" id="ARBA00003900"/>
    </source>
</evidence>
<dbReference type="PANTHER" id="PTHR11377:SF5">
    <property type="entry name" value="GLYCYLPEPTIDE N-TETRADECANOYLTRANSFERASE"/>
    <property type="match status" value="1"/>
</dbReference>
<protein>
    <recommendedName>
        <fullName evidence="6 11">Glycylpeptide N-tetradecanoyltransferase</fullName>
        <ecNumber evidence="5 11">2.3.1.97</ecNumber>
    </recommendedName>
</protein>
<organism evidence="16 17">
    <name type="scientific">Verruconis gallopava</name>
    <dbReference type="NCBI Taxonomy" id="253628"/>
    <lineage>
        <taxon>Eukaryota</taxon>
        <taxon>Fungi</taxon>
        <taxon>Dikarya</taxon>
        <taxon>Ascomycota</taxon>
        <taxon>Pezizomycotina</taxon>
        <taxon>Dothideomycetes</taxon>
        <taxon>Pleosporomycetidae</taxon>
        <taxon>Venturiales</taxon>
        <taxon>Sympoventuriaceae</taxon>
        <taxon>Verruconis</taxon>
    </lineage>
</organism>
<dbReference type="Pfam" id="PF02799">
    <property type="entry name" value="NMT_C"/>
    <property type="match status" value="1"/>
</dbReference>
<feature type="region of interest" description="Disordered" evidence="13">
    <location>
        <begin position="1"/>
        <end position="83"/>
    </location>
</feature>
<feature type="domain" description="Glycylpeptide N-tetradecanoyltransferase C-terminal" evidence="15">
    <location>
        <begin position="332"/>
        <end position="545"/>
    </location>
</feature>
<evidence type="ECO:0000256" key="10">
    <source>
        <dbReference type="ARBA" id="ARBA00048276"/>
    </source>
</evidence>
<dbReference type="InterPro" id="IPR000903">
    <property type="entry name" value="NMT"/>
</dbReference>
<evidence type="ECO:0000313" key="17">
    <source>
        <dbReference type="Proteomes" id="UP000053259"/>
    </source>
</evidence>
<dbReference type="FunFam" id="3.40.630.30:FF:000056">
    <property type="entry name" value="Glycylpeptide N-tetradecanoyltransferase"/>
    <property type="match status" value="1"/>
</dbReference>
<dbReference type="InterPro" id="IPR022677">
    <property type="entry name" value="NMT_C"/>
</dbReference>
<dbReference type="SMR" id="A0A0D2AJL9"/>
<evidence type="ECO:0000256" key="6">
    <source>
        <dbReference type="ARBA" id="ARBA00022240"/>
    </source>
</evidence>
<evidence type="ECO:0000256" key="2">
    <source>
        <dbReference type="ARBA" id="ARBA00004496"/>
    </source>
</evidence>
<evidence type="ECO:0000259" key="15">
    <source>
        <dbReference type="Pfam" id="PF02799"/>
    </source>
</evidence>
<feature type="compositionally biased region" description="Basic and acidic residues" evidence="13">
    <location>
        <begin position="151"/>
        <end position="160"/>
    </location>
</feature>
<gene>
    <name evidence="16" type="ORF">PV09_01958</name>
</gene>
<dbReference type="GO" id="GO:0005737">
    <property type="term" value="C:cytoplasm"/>
    <property type="evidence" value="ECO:0007669"/>
    <property type="project" value="UniProtKB-SubCell"/>
</dbReference>
<keyword evidence="9 11" id="KW-0012">Acyltransferase</keyword>
<evidence type="ECO:0000256" key="9">
    <source>
        <dbReference type="ARBA" id="ARBA00023315"/>
    </source>
</evidence>
<dbReference type="FunCoup" id="A0A0D2AJL9">
    <property type="interactions" value="941"/>
</dbReference>
<keyword evidence="17" id="KW-1185">Reference proteome</keyword>
<evidence type="ECO:0000256" key="4">
    <source>
        <dbReference type="ARBA" id="ARBA00011245"/>
    </source>
</evidence>
<sequence length="547" mass="61236">MSEESKEIDPNKMAMPAGTEHENDDDSGPEEEVAEGSSTTPTGAPKKKKKKSKSKKLKDAVTGGKSAGEGSSKQPETAASLSTEQFQQLLSMNPSLKNELAGMDHAKLMEMMKKISLADTLTGMSITGKNQKDMASYKFWQTQPVQSFEEAKTAPKEEGPIKQIDPATVPKEPPPMVEGYEWVTMNLDNEKELSEVFELLSDHYVEDADATFRFHYSASFLNWALKSPGWKKEWHVGVRASKSKKLVAFISAIPVDFRIRKNVLKGSEVNFLCVHRKLRNKRLAPVLIKEITRRNYVEGIFQALYTGGVLLPTPVATCRYYHRSLDWQKLYETGFSPLPPGSTPLRQAAKFKLPDTTLMPGLRPMELKDVSAVADLLTRYLGRFDLGQIFSSDEVKHWLLHDPQICPERVIYTYVIEESGKITDFVSFYRLSSTVIGGKKHQFVNAAYMYYYATETVFEGDGKKTKARLNALVKDALILAKKENFDVMNALTLMDNPLFLEEQLFGAGDGQLHYYVYNYRAAQIEGGLGKDGRASDKNMGGVGVVML</sequence>
<comment type="subunit">
    <text evidence="4">Monomer.</text>
</comment>
<dbReference type="SUPFAM" id="SSF55729">
    <property type="entry name" value="Acyl-CoA N-acyltransferases (Nat)"/>
    <property type="match status" value="2"/>
</dbReference>
<comment type="subcellular location">
    <subcellularLocation>
        <location evidence="2">Cytoplasm</location>
    </subcellularLocation>
</comment>
<comment type="catalytic activity">
    <reaction evidence="10 11">
        <text>N-terminal glycyl-[protein] + tetradecanoyl-CoA = N-tetradecanoylglycyl-[protein] + CoA + H(+)</text>
        <dbReference type="Rhea" id="RHEA:15521"/>
        <dbReference type="Rhea" id="RHEA-COMP:12666"/>
        <dbReference type="Rhea" id="RHEA-COMP:12667"/>
        <dbReference type="ChEBI" id="CHEBI:15378"/>
        <dbReference type="ChEBI" id="CHEBI:57287"/>
        <dbReference type="ChEBI" id="CHEBI:57385"/>
        <dbReference type="ChEBI" id="CHEBI:64723"/>
        <dbReference type="ChEBI" id="CHEBI:133050"/>
        <dbReference type="EC" id="2.3.1.97"/>
    </reaction>
</comment>
<dbReference type="VEuPathDB" id="FungiDB:PV09_01958"/>
<dbReference type="PIRSF" id="PIRSF015892">
    <property type="entry name" value="N-myristl_transf"/>
    <property type="match status" value="1"/>
</dbReference>
<dbReference type="GO" id="GO:0004379">
    <property type="term" value="F:glycylpeptide N-tetradecanoyltransferase activity"/>
    <property type="evidence" value="ECO:0007669"/>
    <property type="project" value="UniProtKB-EC"/>
</dbReference>
<dbReference type="Proteomes" id="UP000053259">
    <property type="component" value="Unassembled WGS sequence"/>
</dbReference>
<dbReference type="Gene3D" id="3.40.630.30">
    <property type="match status" value="2"/>
</dbReference>
<evidence type="ECO:0000256" key="7">
    <source>
        <dbReference type="ARBA" id="ARBA00022490"/>
    </source>
</evidence>
<dbReference type="STRING" id="253628.A0A0D2AJL9"/>
<evidence type="ECO:0000256" key="12">
    <source>
        <dbReference type="RuleBase" id="RU004178"/>
    </source>
</evidence>
<dbReference type="RefSeq" id="XP_016216937.1">
    <property type="nucleotide sequence ID" value="XM_016354921.1"/>
</dbReference>
<evidence type="ECO:0000313" key="16">
    <source>
        <dbReference type="EMBL" id="KIW07068.1"/>
    </source>
</evidence>
<dbReference type="HOGENOM" id="CLU_022882_2_0_1"/>
<evidence type="ECO:0000256" key="5">
    <source>
        <dbReference type="ARBA" id="ARBA00012923"/>
    </source>
</evidence>
<feature type="domain" description="Glycylpeptide N-tetradecanoyltransferase N-terminal" evidence="14">
    <location>
        <begin position="163"/>
        <end position="318"/>
    </location>
</feature>
<evidence type="ECO:0000256" key="3">
    <source>
        <dbReference type="ARBA" id="ARBA00009469"/>
    </source>
</evidence>
<dbReference type="FunFam" id="3.40.630.30:FF:000042">
    <property type="entry name" value="Glycylpeptide N-tetradecanoyltransferase"/>
    <property type="match status" value="1"/>
</dbReference>
<feature type="compositionally biased region" description="Polar residues" evidence="13">
    <location>
        <begin position="69"/>
        <end position="83"/>
    </location>
</feature>
<proteinExistence type="inferred from homology"/>
<dbReference type="OrthoDB" id="60315at2759"/>
<evidence type="ECO:0000259" key="14">
    <source>
        <dbReference type="Pfam" id="PF01233"/>
    </source>
</evidence>
<accession>A0A0D2AJL9</accession>
<dbReference type="GeneID" id="27309931"/>
<comment type="function">
    <text evidence="1 11">Adds a myristoyl group to the N-terminal glycine residue of certain cellular proteins.</text>
</comment>
<feature type="region of interest" description="Disordered" evidence="13">
    <location>
        <begin position="151"/>
        <end position="170"/>
    </location>
</feature>
<dbReference type="EC" id="2.3.1.97" evidence="5 11"/>